<reference evidence="3 4" key="1">
    <citation type="submission" date="2024-09" db="EMBL/GenBank/DDBJ databases">
        <authorList>
            <person name="Sun Q."/>
            <person name="Mori K."/>
        </authorList>
    </citation>
    <scope>NUCLEOTIDE SEQUENCE [LARGE SCALE GENOMIC DNA]</scope>
    <source>
        <strain evidence="3 4">CGMCC 1.15906</strain>
    </source>
</reference>
<gene>
    <name evidence="3" type="ORF">ACFFGN_33840</name>
</gene>
<evidence type="ECO:0000313" key="3">
    <source>
        <dbReference type="EMBL" id="MFC0629096.1"/>
    </source>
</evidence>
<keyword evidence="2" id="KW-1133">Transmembrane helix</keyword>
<proteinExistence type="predicted"/>
<evidence type="ECO:0000256" key="2">
    <source>
        <dbReference type="SAM" id="Phobius"/>
    </source>
</evidence>
<dbReference type="EMBL" id="JBHLTC010000041">
    <property type="protein sequence ID" value="MFC0629096.1"/>
    <property type="molecule type" value="Genomic_DNA"/>
</dbReference>
<keyword evidence="4" id="KW-1185">Reference proteome</keyword>
<feature type="region of interest" description="Disordered" evidence="1">
    <location>
        <begin position="1"/>
        <end position="33"/>
    </location>
</feature>
<feature type="transmembrane region" description="Helical" evidence="2">
    <location>
        <begin position="46"/>
        <end position="66"/>
    </location>
</feature>
<protein>
    <submittedName>
        <fullName evidence="3">Uncharacterized protein</fullName>
    </submittedName>
</protein>
<keyword evidence="2" id="KW-0812">Transmembrane</keyword>
<sequence length="362" mass="37451">MNAPDEVDDLLRRAGAQWRAGQPSPPEPDLARITGATRPGRDVRRWVPALAAASVAAIAIGALIVLPGRGGSAGPASQPPAATPNAGGTSDVSALTVRDGDLVEAQGKVIAAPGKPVIFCAPFAQTVIRNVPAANPVPTCPAGHRVVLTGLDVGKLTDVIQGVRFDSVRIIGTWLGGTIAVQQQLPVEPETSGPGDDPADAFLNQVPCERPDGGWKPGNHQIPATVSAYVSQRPDQLAELWIGWPEGTGSTPGSIAAGKPSVAVVEVVQGDVDQVRADLAKLFSGNLCVVPGRFSQTTSRTVQNQLAKLVGDPRMGISTAGSMMGNRPATVELTVVTNNVLAALSPIGLDKLDLRPAVRRIR</sequence>
<dbReference type="Proteomes" id="UP001589890">
    <property type="component" value="Unassembled WGS sequence"/>
</dbReference>
<comment type="caution">
    <text evidence="3">The sequence shown here is derived from an EMBL/GenBank/DDBJ whole genome shotgun (WGS) entry which is preliminary data.</text>
</comment>
<name>A0ABV6QWT1_9ACTN</name>
<organism evidence="3 4">
    <name type="scientific">Kribbella deserti</name>
    <dbReference type="NCBI Taxonomy" id="1926257"/>
    <lineage>
        <taxon>Bacteria</taxon>
        <taxon>Bacillati</taxon>
        <taxon>Actinomycetota</taxon>
        <taxon>Actinomycetes</taxon>
        <taxon>Propionibacteriales</taxon>
        <taxon>Kribbellaceae</taxon>
        <taxon>Kribbella</taxon>
    </lineage>
</organism>
<evidence type="ECO:0000256" key="1">
    <source>
        <dbReference type="SAM" id="MobiDB-lite"/>
    </source>
</evidence>
<keyword evidence="2" id="KW-0472">Membrane</keyword>
<feature type="region of interest" description="Disordered" evidence="1">
    <location>
        <begin position="71"/>
        <end position="92"/>
    </location>
</feature>
<dbReference type="RefSeq" id="WP_380056579.1">
    <property type="nucleotide sequence ID" value="NZ_JBHLTC010000041.1"/>
</dbReference>
<accession>A0ABV6QWT1</accession>
<evidence type="ECO:0000313" key="4">
    <source>
        <dbReference type="Proteomes" id="UP001589890"/>
    </source>
</evidence>